<sequence length="464" mass="51388">MAINNLQKLTGKQLAKNFKTVTGCEAPPENCTYTCDKFSPIRPVAEYEPMGGALVAYIGTTAPDADHKQLPPSGKRTFGVPDELIVRMQQLGSKDGSIKAGEQPVHIFILCADESEKGNIISNLQKTADEKGFNFDPALVHLIPWDADTYWTRDYSPWWVKYKDSDIYAVSKHIYTSLGGGSVGMIEGAENVNPREGSGIFRCNDDYGAVKISDYFNSPIRKRNKAVWAGGQKLSTIEPHRWFFSGLLNVGGNYMATSKGVIASSYLVATQNELPEDTDPENPDKTDIAKRMQYIMEQTNRFLGANTYHVLTDPTGTYIGHIDCWGKFLSDNKVLIASTQNEQINVGLDAIAVYFQKAGFQTFRVTCPNIYVANEPEEPATTAPYTNSLILNNHVYVPLCGDKTYDDAAIKAYQDALGEEYVIEGIIGKYETPWLGTDALHCRTNAVPREIVDRWLASQVSVSV</sequence>
<dbReference type="RefSeq" id="WP_074835498.1">
    <property type="nucleotide sequence ID" value="NZ_FOAT01000019.1"/>
</dbReference>
<organism evidence="2 3">
    <name type="scientific">Ruminococcus albus</name>
    <dbReference type="NCBI Taxonomy" id="1264"/>
    <lineage>
        <taxon>Bacteria</taxon>
        <taxon>Bacillati</taxon>
        <taxon>Bacillota</taxon>
        <taxon>Clostridia</taxon>
        <taxon>Eubacteriales</taxon>
        <taxon>Oscillospiraceae</taxon>
        <taxon>Ruminococcus</taxon>
    </lineage>
</organism>
<dbReference type="Gene3D" id="3.75.10.10">
    <property type="entry name" value="L-arginine/glycine Amidinotransferase, Chain A"/>
    <property type="match status" value="1"/>
</dbReference>
<dbReference type="Proteomes" id="UP000186015">
    <property type="component" value="Unassembled WGS sequence"/>
</dbReference>
<dbReference type="EMBL" id="FOAT01000019">
    <property type="protein sequence ID" value="SEL30580.1"/>
    <property type="molecule type" value="Genomic_DNA"/>
</dbReference>
<dbReference type="SUPFAM" id="SSF55909">
    <property type="entry name" value="Pentein"/>
    <property type="match status" value="1"/>
</dbReference>
<evidence type="ECO:0000256" key="1">
    <source>
        <dbReference type="ARBA" id="ARBA00022801"/>
    </source>
</evidence>
<dbReference type="Pfam" id="PF04371">
    <property type="entry name" value="PAD_porph"/>
    <property type="match status" value="1"/>
</dbReference>
<keyword evidence="1" id="KW-0378">Hydrolase</keyword>
<evidence type="ECO:0000313" key="3">
    <source>
        <dbReference type="Proteomes" id="UP000186015"/>
    </source>
</evidence>
<name>A0A1H7P400_RUMAL</name>
<evidence type="ECO:0000313" key="2">
    <source>
        <dbReference type="EMBL" id="SEL30580.1"/>
    </source>
</evidence>
<reference evidence="2 3" key="1">
    <citation type="submission" date="2016-10" db="EMBL/GenBank/DDBJ databases">
        <authorList>
            <person name="de Groot N.N."/>
        </authorList>
    </citation>
    <scope>NUCLEOTIDE SEQUENCE [LARGE SCALE GENOMIC DNA]</scope>
    <source>
        <strain evidence="2 3">KH2T6</strain>
    </source>
</reference>
<dbReference type="OrthoDB" id="9808013at2"/>
<dbReference type="GO" id="GO:0009446">
    <property type="term" value="P:putrescine biosynthetic process"/>
    <property type="evidence" value="ECO:0007669"/>
    <property type="project" value="InterPro"/>
</dbReference>
<gene>
    <name evidence="2" type="ORF">SAMN05216469_1195</name>
</gene>
<dbReference type="AlphaFoldDB" id="A0A1H7P400"/>
<dbReference type="GO" id="GO:0004668">
    <property type="term" value="F:protein-arginine deiminase activity"/>
    <property type="evidence" value="ECO:0007669"/>
    <property type="project" value="InterPro"/>
</dbReference>
<proteinExistence type="predicted"/>
<accession>A0A1H7P400</accession>
<dbReference type="InterPro" id="IPR007466">
    <property type="entry name" value="Peptidyl-Arg-deiminase_porph"/>
</dbReference>
<protein>
    <submittedName>
        <fullName evidence="2">Agmatine deiminase</fullName>
    </submittedName>
</protein>